<protein>
    <submittedName>
        <fullName evidence="2">Uncharacterized protein</fullName>
    </submittedName>
</protein>
<dbReference type="EMBL" id="JBHTBF010000001">
    <property type="protein sequence ID" value="MFC7315876.1"/>
    <property type="molecule type" value="Genomic_DNA"/>
</dbReference>
<accession>A0ABD6A6B5</accession>
<keyword evidence="1" id="KW-1133">Transmembrane helix</keyword>
<evidence type="ECO:0000256" key="1">
    <source>
        <dbReference type="SAM" id="Phobius"/>
    </source>
</evidence>
<evidence type="ECO:0000313" key="2">
    <source>
        <dbReference type="EMBL" id="MFC7315876.1"/>
    </source>
</evidence>
<comment type="caution">
    <text evidence="2">The sequence shown here is derived from an EMBL/GenBank/DDBJ whole genome shotgun (WGS) entry which is preliminary data.</text>
</comment>
<dbReference type="RefSeq" id="WP_379793893.1">
    <property type="nucleotide sequence ID" value="NZ_JBHTBF010000001.1"/>
</dbReference>
<keyword evidence="1" id="KW-0472">Membrane</keyword>
<dbReference type="AlphaFoldDB" id="A0ABD6A6B5"/>
<keyword evidence="1" id="KW-0812">Transmembrane</keyword>
<keyword evidence="3" id="KW-1185">Reference proteome</keyword>
<evidence type="ECO:0000313" key="3">
    <source>
        <dbReference type="Proteomes" id="UP001596547"/>
    </source>
</evidence>
<sequence>MQMSAIDWIGLVGPYALFFLMLIAYYVLEGRRERRLRREYGGDDAS</sequence>
<dbReference type="Proteomes" id="UP001596547">
    <property type="component" value="Unassembled WGS sequence"/>
</dbReference>
<gene>
    <name evidence="2" type="ORF">ACFQPE_03580</name>
</gene>
<organism evidence="2 3">
    <name type="scientific">Halomarina halobia</name>
    <dbReference type="NCBI Taxonomy" id="3033386"/>
    <lineage>
        <taxon>Archaea</taxon>
        <taxon>Methanobacteriati</taxon>
        <taxon>Methanobacteriota</taxon>
        <taxon>Stenosarchaea group</taxon>
        <taxon>Halobacteria</taxon>
        <taxon>Halobacteriales</taxon>
        <taxon>Natronomonadaceae</taxon>
        <taxon>Halomarina</taxon>
    </lineage>
</organism>
<reference evidence="2 3" key="1">
    <citation type="journal article" date="2019" name="Int. J. Syst. Evol. Microbiol.">
        <title>The Global Catalogue of Microorganisms (GCM) 10K type strain sequencing project: providing services to taxonomists for standard genome sequencing and annotation.</title>
        <authorList>
            <consortium name="The Broad Institute Genomics Platform"/>
            <consortium name="The Broad Institute Genome Sequencing Center for Infectious Disease"/>
            <person name="Wu L."/>
            <person name="Ma J."/>
        </authorList>
    </citation>
    <scope>NUCLEOTIDE SEQUENCE [LARGE SCALE GENOMIC DNA]</scope>
    <source>
        <strain evidence="2 3">PSR21</strain>
    </source>
</reference>
<proteinExistence type="predicted"/>
<feature type="transmembrane region" description="Helical" evidence="1">
    <location>
        <begin position="6"/>
        <end position="28"/>
    </location>
</feature>
<name>A0ABD6A6B5_9EURY</name>